<proteinExistence type="predicted"/>
<evidence type="ECO:0000256" key="1">
    <source>
        <dbReference type="SAM" id="MobiDB-lite"/>
    </source>
</evidence>
<dbReference type="Proteomes" id="UP001233999">
    <property type="component" value="Unassembled WGS sequence"/>
</dbReference>
<comment type="caution">
    <text evidence="2">The sequence shown here is derived from an EMBL/GenBank/DDBJ whole genome shotgun (WGS) entry which is preliminary data.</text>
</comment>
<organism evidence="2 3">
    <name type="scientific">Diploptera punctata</name>
    <name type="common">Pacific beetle cockroach</name>
    <dbReference type="NCBI Taxonomy" id="6984"/>
    <lineage>
        <taxon>Eukaryota</taxon>
        <taxon>Metazoa</taxon>
        <taxon>Ecdysozoa</taxon>
        <taxon>Arthropoda</taxon>
        <taxon>Hexapoda</taxon>
        <taxon>Insecta</taxon>
        <taxon>Pterygota</taxon>
        <taxon>Neoptera</taxon>
        <taxon>Polyneoptera</taxon>
        <taxon>Dictyoptera</taxon>
        <taxon>Blattodea</taxon>
        <taxon>Blaberoidea</taxon>
        <taxon>Blaberidae</taxon>
        <taxon>Diplopterinae</taxon>
        <taxon>Diploptera</taxon>
    </lineage>
</organism>
<protein>
    <submittedName>
        <fullName evidence="2">Uncharacterized protein</fullName>
    </submittedName>
</protein>
<sequence length="384" mass="44399">MTFGRAIFLGFTANGDLNTCFSAYPLCPRNPDDLVDYLNNHNGGFFQFFSNQRPYYPPRPHGRIQNGAQRITSSPGIIQDRPVQRPSRGPKQLQFPNVYPPPMTQNLNAFRDPDYFRKEKLSLLFPNNQNEAIQETNFFDHKGSANSAVNSFYFPENVKNQESHTYYVNEQTSNPTVNTFYLPGHVNKIQPIDSNFYNNNNNKLPNSPGKALFFPNNNGQSMSSNLFNNNYRETIKTFYFPTNENTIHTSFQAGRPTEDLKKLTSPMKFPDQNQNGDFIFDSYNVNREVGNNPITNFSGTRKPNLFFGYERNVMPNSAKNSVKRDKRNKREEADKINIKNRPQHELNDDDYEIIQDNEESIKYSSVDNDELYGNEELHNIKKTL</sequence>
<gene>
    <name evidence="2" type="ORF">L9F63_018557</name>
</gene>
<accession>A0AAD7ZW98</accession>
<evidence type="ECO:0000313" key="3">
    <source>
        <dbReference type="Proteomes" id="UP001233999"/>
    </source>
</evidence>
<dbReference type="EMBL" id="JASPKZ010005717">
    <property type="protein sequence ID" value="KAJ9588079.1"/>
    <property type="molecule type" value="Genomic_DNA"/>
</dbReference>
<dbReference type="AlphaFoldDB" id="A0AAD7ZW98"/>
<feature type="compositionally biased region" description="Polar residues" evidence="1">
    <location>
        <begin position="66"/>
        <end position="76"/>
    </location>
</feature>
<feature type="non-terminal residue" evidence="2">
    <location>
        <position position="384"/>
    </location>
</feature>
<feature type="region of interest" description="Disordered" evidence="1">
    <location>
        <begin position="64"/>
        <end position="91"/>
    </location>
</feature>
<evidence type="ECO:0000313" key="2">
    <source>
        <dbReference type="EMBL" id="KAJ9588079.1"/>
    </source>
</evidence>
<name>A0AAD7ZW98_DIPPU</name>
<keyword evidence="3" id="KW-1185">Reference proteome</keyword>
<reference evidence="2" key="1">
    <citation type="journal article" date="2023" name="IScience">
        <title>Live-bearing cockroach genome reveals convergent evolutionary mechanisms linked to viviparity in insects and beyond.</title>
        <authorList>
            <person name="Fouks B."/>
            <person name="Harrison M.C."/>
            <person name="Mikhailova A.A."/>
            <person name="Marchal E."/>
            <person name="English S."/>
            <person name="Carruthers M."/>
            <person name="Jennings E.C."/>
            <person name="Chiamaka E.L."/>
            <person name="Frigard R.A."/>
            <person name="Pippel M."/>
            <person name="Attardo G.M."/>
            <person name="Benoit J.B."/>
            <person name="Bornberg-Bauer E."/>
            <person name="Tobe S.S."/>
        </authorList>
    </citation>
    <scope>NUCLEOTIDE SEQUENCE</scope>
    <source>
        <strain evidence="2">Stay&amp;Tobe</strain>
    </source>
</reference>
<reference evidence="2" key="2">
    <citation type="submission" date="2023-05" db="EMBL/GenBank/DDBJ databases">
        <authorList>
            <person name="Fouks B."/>
        </authorList>
    </citation>
    <scope>NUCLEOTIDE SEQUENCE</scope>
    <source>
        <strain evidence="2">Stay&amp;Tobe</strain>
        <tissue evidence="2">Testes</tissue>
    </source>
</reference>